<proteinExistence type="predicted"/>
<dbReference type="Gene3D" id="3.90.79.10">
    <property type="entry name" value="Nucleoside Triphosphate Pyrophosphohydrolase"/>
    <property type="match status" value="1"/>
</dbReference>
<evidence type="ECO:0000256" key="1">
    <source>
        <dbReference type="ARBA" id="ARBA00001936"/>
    </source>
</evidence>
<keyword evidence="6" id="KW-0464">Manganese</keyword>
<dbReference type="InterPro" id="IPR015797">
    <property type="entry name" value="NUDIX_hydrolase-like_dom_sf"/>
</dbReference>
<dbReference type="GO" id="GO:0016818">
    <property type="term" value="F:hydrolase activity, acting on acid anhydrides, in phosphorus-containing anhydrides"/>
    <property type="evidence" value="ECO:0007669"/>
    <property type="project" value="InterPro"/>
</dbReference>
<gene>
    <name evidence="7" type="ORF">BV98_000314</name>
</gene>
<keyword evidence="4 7" id="KW-0378">Hydrolase</keyword>
<name>A0A086PF94_SPHHM</name>
<dbReference type="GO" id="GO:0046872">
    <property type="term" value="F:metal ion binding"/>
    <property type="evidence" value="ECO:0007669"/>
    <property type="project" value="UniProtKB-KW"/>
</dbReference>
<dbReference type="EMBL" id="JFZA02000001">
    <property type="protein sequence ID" value="KFG92062.1"/>
    <property type="molecule type" value="Genomic_DNA"/>
</dbReference>
<dbReference type="SUPFAM" id="SSF55811">
    <property type="entry name" value="Nudix"/>
    <property type="match status" value="1"/>
</dbReference>
<dbReference type="PATRIC" id="fig|1219045.3.peg.316"/>
<dbReference type="AlphaFoldDB" id="A0A086PF94"/>
<comment type="cofactor">
    <cofactor evidence="2">
        <name>Mg(2+)</name>
        <dbReference type="ChEBI" id="CHEBI:18420"/>
    </cofactor>
</comment>
<evidence type="ECO:0000256" key="2">
    <source>
        <dbReference type="ARBA" id="ARBA00001946"/>
    </source>
</evidence>
<keyword evidence="5" id="KW-0460">Magnesium</keyword>
<keyword evidence="3" id="KW-0479">Metal-binding</keyword>
<dbReference type="PANTHER" id="PTHR12318">
    <property type="entry name" value="TESTOSTERONE-REGULATED PROTEIN RP2"/>
    <property type="match status" value="1"/>
</dbReference>
<evidence type="ECO:0000256" key="4">
    <source>
        <dbReference type="ARBA" id="ARBA00022801"/>
    </source>
</evidence>
<sequence>MDFAAGALVFPGGAVDQADRDLARAIDWSEPLEETAARIAAIRETLEESGLAIGFASPPNLAQVSKLRDALTQGNPFSTIIQSHGLELALDQLVPFSRWHPSGAERAIRRVYDTRFYVVRAPEGQVACVDSTENVRLFWKGAQATIDLCEAGHGQIIYPTRRNLERLALFDSYEAIVAHAASFPVEKVCPWVEERDGERHLCIPDHLGYPITSEPMGSVRRG</sequence>
<evidence type="ECO:0000313" key="8">
    <source>
        <dbReference type="Proteomes" id="UP000024284"/>
    </source>
</evidence>
<comment type="caution">
    <text evidence="7">The sequence shown here is derived from an EMBL/GenBank/DDBJ whole genome shotgun (WGS) entry which is preliminary data.</text>
</comment>
<dbReference type="InterPro" id="IPR039121">
    <property type="entry name" value="NUDT19"/>
</dbReference>
<dbReference type="Proteomes" id="UP000024284">
    <property type="component" value="Unassembled WGS sequence"/>
</dbReference>
<dbReference type="PANTHER" id="PTHR12318:SF0">
    <property type="entry name" value="ACYL-COENZYME A DIPHOSPHATASE NUDT19"/>
    <property type="match status" value="1"/>
</dbReference>
<accession>A0A086PF94</accession>
<protein>
    <submittedName>
        <fullName evidence="7">NUDIX hydrolase</fullName>
    </submittedName>
</protein>
<dbReference type="eggNOG" id="COG1051">
    <property type="taxonomic scope" value="Bacteria"/>
</dbReference>
<keyword evidence="8" id="KW-1185">Reference proteome</keyword>
<organism evidence="7 8">
    <name type="scientific">Sphingobium herbicidovorans (strain ATCC 700291 / DSM 11019 / CCUG 56400 / KCTC 2939 / LMG 18315 / NBRC 16415 / MH)</name>
    <name type="common">Sphingomonas herbicidovorans</name>
    <dbReference type="NCBI Taxonomy" id="1219045"/>
    <lineage>
        <taxon>Bacteria</taxon>
        <taxon>Pseudomonadati</taxon>
        <taxon>Pseudomonadota</taxon>
        <taxon>Alphaproteobacteria</taxon>
        <taxon>Sphingomonadales</taxon>
        <taxon>Sphingomonadaceae</taxon>
        <taxon>Sphingobium</taxon>
    </lineage>
</organism>
<dbReference type="STRING" id="76947.GCA_002080435_00704"/>
<evidence type="ECO:0000256" key="3">
    <source>
        <dbReference type="ARBA" id="ARBA00022723"/>
    </source>
</evidence>
<reference evidence="7" key="1">
    <citation type="submission" date="2014-08" db="EMBL/GenBank/DDBJ databases">
        <title>Draft genome sequences of Sphingobium herbicidovorans.</title>
        <authorList>
            <person name="Gan H.M."/>
            <person name="Gan H.Y."/>
            <person name="Savka M.A."/>
        </authorList>
    </citation>
    <scope>NUCLEOTIDE SEQUENCE [LARGE SCALE GENOMIC DNA]</scope>
    <source>
        <strain evidence="7">NBRC 16415</strain>
    </source>
</reference>
<evidence type="ECO:0000313" key="7">
    <source>
        <dbReference type="EMBL" id="KFG92062.1"/>
    </source>
</evidence>
<evidence type="ECO:0000256" key="5">
    <source>
        <dbReference type="ARBA" id="ARBA00022842"/>
    </source>
</evidence>
<comment type="cofactor">
    <cofactor evidence="1">
        <name>Mn(2+)</name>
        <dbReference type="ChEBI" id="CHEBI:29035"/>
    </cofactor>
</comment>
<evidence type="ECO:0000256" key="6">
    <source>
        <dbReference type="ARBA" id="ARBA00023211"/>
    </source>
</evidence>